<dbReference type="InterPro" id="IPR036388">
    <property type="entry name" value="WH-like_DNA-bd_sf"/>
</dbReference>
<protein>
    <submittedName>
        <fullName evidence="1">Uncharacterized protein</fullName>
    </submittedName>
</protein>
<dbReference type="Gene3D" id="1.10.10.10">
    <property type="entry name" value="Winged helix-like DNA-binding domain superfamily/Winged helix DNA-binding domain"/>
    <property type="match status" value="1"/>
</dbReference>
<name>A0A832YZ93_9CREN</name>
<proteinExistence type="predicted"/>
<dbReference type="EMBL" id="DQTV01000126">
    <property type="protein sequence ID" value="HIP57656.1"/>
    <property type="molecule type" value="Genomic_DNA"/>
</dbReference>
<comment type="caution">
    <text evidence="1">The sequence shown here is derived from an EMBL/GenBank/DDBJ whole genome shotgun (WGS) entry which is preliminary data.</text>
</comment>
<accession>A0A832YZ93</accession>
<reference evidence="1" key="1">
    <citation type="journal article" date="2020" name="ISME J.">
        <title>Gammaproteobacteria mediating utilization of methyl-, sulfur- and petroleum organic compounds in deep ocean hydrothermal plumes.</title>
        <authorList>
            <person name="Zhou Z."/>
            <person name="Liu Y."/>
            <person name="Pan J."/>
            <person name="Cron B.R."/>
            <person name="Toner B.M."/>
            <person name="Anantharaman K."/>
            <person name="Breier J.A."/>
            <person name="Dick G.J."/>
            <person name="Li M."/>
        </authorList>
    </citation>
    <scope>NUCLEOTIDE SEQUENCE</scope>
    <source>
        <strain evidence="1">SZUA-1435</strain>
    </source>
</reference>
<evidence type="ECO:0000313" key="2">
    <source>
        <dbReference type="Proteomes" id="UP000605805"/>
    </source>
</evidence>
<sequence>MGRDRPALRRRDVVKALKKGLAPLSLDAELIEDLKNFVSTPIGSRVAVRGILVLRRDVPKLRILPMNIDTEVELVGMDVRTAEALYGEPMHVQGVKIGEHRLRVEDVKLRPLVSRPPPVSWEYVRDRVLDGIEVAVAEDLVVTPIASAPPLQAMGCRGGVSVALVGRGRSYLDKALRGSVISIPRVWSYRKVVAREGVERFHRVAELSLNIDTENEKLLARTRCDIPIPIRSAQRRENVFDFDILDFAVYTKAMRPRSSNPIAMQSYVAKLAKRLATWIEISGIPPIIVGTGRLLDLSAVGTPSSIIRIAMAMARARWATDLEPFLDNAYTAITRAIESIVELFTSRPTKIVKLRDFEKEVLRVIEKLEPHYPDGVPIQAIAEELRLRSTALNDLYRALEVLRNRGYVYSPKPDRYRVVKL</sequence>
<dbReference type="AlphaFoldDB" id="A0A832YZ93"/>
<evidence type="ECO:0000313" key="1">
    <source>
        <dbReference type="EMBL" id="HIP57656.1"/>
    </source>
</evidence>
<dbReference type="Proteomes" id="UP000605805">
    <property type="component" value="Unassembled WGS sequence"/>
</dbReference>
<gene>
    <name evidence="1" type="ORF">EYH02_06325</name>
</gene>
<organism evidence="1 2">
    <name type="scientific">Ignisphaera aggregans</name>
    <dbReference type="NCBI Taxonomy" id="334771"/>
    <lineage>
        <taxon>Archaea</taxon>
        <taxon>Thermoproteota</taxon>
        <taxon>Thermoprotei</taxon>
        <taxon>Desulfurococcales</taxon>
        <taxon>Desulfurococcaceae</taxon>
        <taxon>Ignisphaera</taxon>
    </lineage>
</organism>